<gene>
    <name evidence="6" type="ORF">J437_LFUL013232</name>
</gene>
<dbReference type="InterPro" id="IPR018244">
    <property type="entry name" value="Allrgn_V5/Tpx1_CS"/>
</dbReference>
<evidence type="ECO:0000259" key="5">
    <source>
        <dbReference type="PROSITE" id="PS51670"/>
    </source>
</evidence>
<dbReference type="Proteomes" id="UP000792457">
    <property type="component" value="Unassembled WGS sequence"/>
</dbReference>
<dbReference type="PROSITE" id="PS01009">
    <property type="entry name" value="CRISP_1"/>
    <property type="match status" value="1"/>
</dbReference>
<evidence type="ECO:0000256" key="4">
    <source>
        <dbReference type="SAM" id="Phobius"/>
    </source>
</evidence>
<keyword evidence="7" id="KW-1185">Reference proteome</keyword>
<dbReference type="InterPro" id="IPR003582">
    <property type="entry name" value="ShKT_dom"/>
</dbReference>
<evidence type="ECO:0000256" key="3">
    <source>
        <dbReference type="PROSITE-ProRule" id="PRU01005"/>
    </source>
</evidence>
<keyword evidence="4" id="KW-0812">Transmembrane</keyword>
<dbReference type="SUPFAM" id="SSF57546">
    <property type="entry name" value="Crisp domain-like"/>
    <property type="match status" value="1"/>
</dbReference>
<dbReference type="InterPro" id="IPR002413">
    <property type="entry name" value="V5_allergen-like"/>
</dbReference>
<dbReference type="Pfam" id="PF08562">
    <property type="entry name" value="Crisp"/>
    <property type="match status" value="1"/>
</dbReference>
<dbReference type="AlphaFoldDB" id="A0A8K0K2D8"/>
<dbReference type="GO" id="GO:0005576">
    <property type="term" value="C:extracellular region"/>
    <property type="evidence" value="ECO:0007669"/>
    <property type="project" value="InterPro"/>
</dbReference>
<dbReference type="EMBL" id="KZ308309">
    <property type="protein sequence ID" value="KAG8227049.1"/>
    <property type="molecule type" value="Genomic_DNA"/>
</dbReference>
<feature type="transmembrane region" description="Helical" evidence="4">
    <location>
        <begin position="21"/>
        <end position="42"/>
    </location>
</feature>
<feature type="domain" description="ShKT" evidence="5">
    <location>
        <begin position="255"/>
        <end position="297"/>
    </location>
</feature>
<evidence type="ECO:0000313" key="6">
    <source>
        <dbReference type="EMBL" id="KAG8227049.1"/>
    </source>
</evidence>
<dbReference type="PANTHER" id="PTHR10334">
    <property type="entry name" value="CYSTEINE-RICH SECRETORY PROTEIN-RELATED"/>
    <property type="match status" value="1"/>
</dbReference>
<comment type="caution">
    <text evidence="6">The sequence shown here is derived from an EMBL/GenBank/DDBJ whole genome shotgun (WGS) entry which is preliminary data.</text>
</comment>
<dbReference type="PRINTS" id="PR00838">
    <property type="entry name" value="V5ALLERGEN"/>
</dbReference>
<evidence type="ECO:0000313" key="7">
    <source>
        <dbReference type="Proteomes" id="UP000792457"/>
    </source>
</evidence>
<keyword evidence="4" id="KW-1133">Transmembrane helix</keyword>
<dbReference type="Gene3D" id="1.10.10.740">
    <property type="entry name" value="Crisp domain"/>
    <property type="match status" value="1"/>
</dbReference>
<dbReference type="InterPro" id="IPR042076">
    <property type="entry name" value="Crisp-like_dom"/>
</dbReference>
<evidence type="ECO:0000256" key="2">
    <source>
        <dbReference type="ARBA" id="ARBA00023157"/>
    </source>
</evidence>
<organism evidence="6 7">
    <name type="scientific">Ladona fulva</name>
    <name type="common">Scarce chaser dragonfly</name>
    <name type="synonym">Libellula fulva</name>
    <dbReference type="NCBI Taxonomy" id="123851"/>
    <lineage>
        <taxon>Eukaryota</taxon>
        <taxon>Metazoa</taxon>
        <taxon>Ecdysozoa</taxon>
        <taxon>Arthropoda</taxon>
        <taxon>Hexapoda</taxon>
        <taxon>Insecta</taxon>
        <taxon>Pterygota</taxon>
        <taxon>Palaeoptera</taxon>
        <taxon>Odonata</taxon>
        <taxon>Epiprocta</taxon>
        <taxon>Anisoptera</taxon>
        <taxon>Libelluloidea</taxon>
        <taxon>Libellulidae</taxon>
        <taxon>Ladona</taxon>
    </lineage>
</organism>
<dbReference type="OrthoDB" id="337038at2759"/>
<dbReference type="PRINTS" id="PR00837">
    <property type="entry name" value="V5TPXLIKE"/>
</dbReference>
<dbReference type="Pfam" id="PF00188">
    <property type="entry name" value="CAP"/>
    <property type="match status" value="1"/>
</dbReference>
<reference evidence="6" key="2">
    <citation type="submission" date="2017-10" db="EMBL/GenBank/DDBJ databases">
        <title>Ladona fulva Genome sequencing and assembly.</title>
        <authorList>
            <person name="Murali S."/>
            <person name="Richards S."/>
            <person name="Bandaranaike D."/>
            <person name="Bellair M."/>
            <person name="Blankenburg K."/>
            <person name="Chao H."/>
            <person name="Dinh H."/>
            <person name="Doddapaneni H."/>
            <person name="Dugan-Rocha S."/>
            <person name="Elkadiri S."/>
            <person name="Gnanaolivu R."/>
            <person name="Hernandez B."/>
            <person name="Skinner E."/>
            <person name="Javaid M."/>
            <person name="Lee S."/>
            <person name="Li M."/>
            <person name="Ming W."/>
            <person name="Munidasa M."/>
            <person name="Muniz J."/>
            <person name="Nguyen L."/>
            <person name="Hughes D."/>
            <person name="Osuji N."/>
            <person name="Pu L.-L."/>
            <person name="Puazo M."/>
            <person name="Qu C."/>
            <person name="Quiroz J."/>
            <person name="Raj R."/>
            <person name="Weissenberger G."/>
            <person name="Xin Y."/>
            <person name="Zou X."/>
            <person name="Han Y."/>
            <person name="Worley K."/>
            <person name="Muzny D."/>
            <person name="Gibbs R."/>
        </authorList>
    </citation>
    <scope>NUCLEOTIDE SEQUENCE</scope>
    <source>
        <strain evidence="6">Sampled in the wild</strain>
    </source>
</reference>
<dbReference type="PROSITE" id="PS51670">
    <property type="entry name" value="SHKT"/>
    <property type="match status" value="1"/>
</dbReference>
<protein>
    <recommendedName>
        <fullName evidence="5">ShKT domain-containing protein</fullName>
    </recommendedName>
</protein>
<accession>A0A8K0K2D8</accession>
<keyword evidence="2" id="KW-1015">Disulfide bond</keyword>
<comment type="caution">
    <text evidence="3">Lacks conserved residue(s) required for the propagation of feature annotation.</text>
</comment>
<proteinExistence type="inferred from homology"/>
<keyword evidence="4" id="KW-0472">Membrane</keyword>
<sequence>MEVVRSIQERMTGAGNTIPSLPSFPILMVPLVLSVLLVILPFNIDPLGVEAWKTDRKPKVFGDRIPIKMLSPANRKVQRKIALYHNFFRSRVTPPASDMLSMSWHKGAARAAQKWANKCLMLTHDDVHGRWTDDYGSCGQNIFISTHQVPWFFAIKTWFMERHNFTYGSTRNDLYVVGHYTQMVWASTHKVGCGFARCPTDAPLQLPRKSIRQRRHGRGGTGNFVERLGKPYKKGEPCSGCPSNCRHNKLCTNSCPVADLWVNCADLNNTWHNWLCNNGDTYEGRERQKSCKATCTCGGRII</sequence>
<dbReference type="InterPro" id="IPR001283">
    <property type="entry name" value="CRISP-related"/>
</dbReference>
<dbReference type="Gene3D" id="3.40.33.10">
    <property type="entry name" value="CAP"/>
    <property type="match status" value="1"/>
</dbReference>
<dbReference type="SUPFAM" id="SSF55797">
    <property type="entry name" value="PR-1-like"/>
    <property type="match status" value="1"/>
</dbReference>
<evidence type="ECO:0000256" key="1">
    <source>
        <dbReference type="ARBA" id="ARBA00009923"/>
    </source>
</evidence>
<dbReference type="InterPro" id="IPR014044">
    <property type="entry name" value="CAP_dom"/>
</dbReference>
<name>A0A8K0K2D8_LADFU</name>
<dbReference type="InterPro" id="IPR035940">
    <property type="entry name" value="CAP_sf"/>
</dbReference>
<reference evidence="6" key="1">
    <citation type="submission" date="2013-04" db="EMBL/GenBank/DDBJ databases">
        <authorList>
            <person name="Qu J."/>
            <person name="Murali S.C."/>
            <person name="Bandaranaike D."/>
            <person name="Bellair M."/>
            <person name="Blankenburg K."/>
            <person name="Chao H."/>
            <person name="Dinh H."/>
            <person name="Doddapaneni H."/>
            <person name="Downs B."/>
            <person name="Dugan-Rocha S."/>
            <person name="Elkadiri S."/>
            <person name="Gnanaolivu R.D."/>
            <person name="Hernandez B."/>
            <person name="Javaid M."/>
            <person name="Jayaseelan J.C."/>
            <person name="Lee S."/>
            <person name="Li M."/>
            <person name="Ming W."/>
            <person name="Munidasa M."/>
            <person name="Muniz J."/>
            <person name="Nguyen L."/>
            <person name="Ongeri F."/>
            <person name="Osuji N."/>
            <person name="Pu L.-L."/>
            <person name="Puazo M."/>
            <person name="Qu C."/>
            <person name="Quiroz J."/>
            <person name="Raj R."/>
            <person name="Weissenberger G."/>
            <person name="Xin Y."/>
            <person name="Zou X."/>
            <person name="Han Y."/>
            <person name="Richards S."/>
            <person name="Worley K."/>
            <person name="Muzny D."/>
            <person name="Gibbs R."/>
        </authorList>
    </citation>
    <scope>NUCLEOTIDE SEQUENCE</scope>
    <source>
        <strain evidence="6">Sampled in the wild</strain>
    </source>
</reference>
<dbReference type="InterPro" id="IPR013871">
    <property type="entry name" value="Cysteine_rich_secretory"/>
</dbReference>
<comment type="similarity">
    <text evidence="1">Belongs to the CRISP family.</text>
</comment>
<dbReference type="SMART" id="SM00198">
    <property type="entry name" value="SCP"/>
    <property type="match status" value="1"/>
</dbReference>